<dbReference type="EMBL" id="AONQ01000086">
    <property type="protein sequence ID" value="EME68053.1"/>
    <property type="molecule type" value="Genomic_DNA"/>
</dbReference>
<feature type="non-terminal residue" evidence="2">
    <location>
        <position position="179"/>
    </location>
</feature>
<dbReference type="SUPFAM" id="SSF69572">
    <property type="entry name" value="Activating enzymes of the ubiquitin-like proteins"/>
    <property type="match status" value="1"/>
</dbReference>
<gene>
    <name evidence="2" type="ORF">H261_20457</name>
</gene>
<dbReference type="STRING" id="1244869.H261_20457"/>
<dbReference type="Gene3D" id="3.40.50.720">
    <property type="entry name" value="NAD(P)-binding Rossmann-like Domain"/>
    <property type="match status" value="1"/>
</dbReference>
<proteinExistence type="predicted"/>
<dbReference type="InterPro" id="IPR035985">
    <property type="entry name" value="Ubiquitin-activating_enz"/>
</dbReference>
<dbReference type="InterPro" id="IPR045886">
    <property type="entry name" value="ThiF/MoeB/HesA"/>
</dbReference>
<evidence type="ECO:0000313" key="2">
    <source>
        <dbReference type="EMBL" id="EME68053.1"/>
    </source>
</evidence>
<dbReference type="PANTHER" id="PTHR43267">
    <property type="entry name" value="TRNA THREONYLCARBAMOYLADENOSINE DEHYDRATASE"/>
    <property type="match status" value="1"/>
</dbReference>
<evidence type="ECO:0000259" key="1">
    <source>
        <dbReference type="Pfam" id="PF00899"/>
    </source>
</evidence>
<accession>M3A5G8</accession>
<comment type="caution">
    <text evidence="2">The sequence shown here is derived from an EMBL/GenBank/DDBJ whole genome shotgun (WGS) entry which is preliminary data.</text>
</comment>
<dbReference type="GO" id="GO:0061503">
    <property type="term" value="F:tRNA threonylcarbamoyladenosine dehydratase"/>
    <property type="evidence" value="ECO:0007669"/>
    <property type="project" value="TreeGrafter"/>
</dbReference>
<evidence type="ECO:0000313" key="3">
    <source>
        <dbReference type="Proteomes" id="UP000011744"/>
    </source>
</evidence>
<dbReference type="eggNOG" id="COG0476">
    <property type="taxonomic scope" value="Bacteria"/>
</dbReference>
<sequence>MAEEAFARQALAFGEALNGDLRRLRVGVVGCGGTGSAVAMLLARLGVGQIALFDEDVVERTNLNRLHGARQSDADAMRPKVQAVAASIADMGLGVRAMRSARRMRGFDGAKRGMEWPAYAVAVNVLYHAVESPSNRPPPHFWGVLAWLGRQSTTTVHSAIDGVGTLAEMLGFREFRWGS</sequence>
<feature type="domain" description="THIF-type NAD/FAD binding fold" evidence="1">
    <location>
        <begin position="7"/>
        <end position="96"/>
    </location>
</feature>
<dbReference type="Proteomes" id="UP000011744">
    <property type="component" value="Unassembled WGS sequence"/>
</dbReference>
<dbReference type="GO" id="GO:0061504">
    <property type="term" value="P:cyclic threonylcarbamoyladenosine biosynthetic process"/>
    <property type="evidence" value="ECO:0007669"/>
    <property type="project" value="TreeGrafter"/>
</dbReference>
<dbReference type="AlphaFoldDB" id="M3A5G8"/>
<name>M3A5G8_9PROT</name>
<protein>
    <submittedName>
        <fullName evidence="2">Dinucleotide-utilizing enzyme possibly involved in molybdopterin or thiamin biosynthesis</fullName>
    </submittedName>
</protein>
<organism evidence="2 3">
    <name type="scientific">Paramagnetospirillum caucaseum</name>
    <dbReference type="NCBI Taxonomy" id="1244869"/>
    <lineage>
        <taxon>Bacteria</taxon>
        <taxon>Pseudomonadati</taxon>
        <taxon>Pseudomonadota</taxon>
        <taxon>Alphaproteobacteria</taxon>
        <taxon>Rhodospirillales</taxon>
        <taxon>Magnetospirillaceae</taxon>
        <taxon>Paramagnetospirillum</taxon>
    </lineage>
</organism>
<dbReference type="PANTHER" id="PTHR43267:SF1">
    <property type="entry name" value="TRNA THREONYLCARBAMOYLADENOSINE DEHYDRATASE"/>
    <property type="match status" value="1"/>
</dbReference>
<dbReference type="RefSeq" id="WP_008621362.1">
    <property type="nucleotide sequence ID" value="NZ_AONQ01000086.1"/>
</dbReference>
<dbReference type="GO" id="GO:0008641">
    <property type="term" value="F:ubiquitin-like modifier activating enzyme activity"/>
    <property type="evidence" value="ECO:0007669"/>
    <property type="project" value="InterPro"/>
</dbReference>
<keyword evidence="3" id="KW-1185">Reference proteome</keyword>
<reference evidence="2 3" key="1">
    <citation type="journal article" date="2014" name="Genome Announc.">
        <title>Draft Genome Sequence of Magnetospirillum sp. Strain SO-1, a Freshwater Magnetotactic Bacterium Isolated from the Ol'khovka River, Russia.</title>
        <authorList>
            <person name="Grouzdev D.S."/>
            <person name="Dziuba M.V."/>
            <person name="Sukhacheva M.S."/>
            <person name="Mardanov A.V."/>
            <person name="Beletskiy A.V."/>
            <person name="Kuznetsov B.B."/>
            <person name="Skryabin K.G."/>
        </authorList>
    </citation>
    <scope>NUCLEOTIDE SEQUENCE [LARGE SCALE GENOMIC DNA]</scope>
    <source>
        <strain evidence="2 3">SO-1</strain>
    </source>
</reference>
<dbReference type="Pfam" id="PF00899">
    <property type="entry name" value="ThiF"/>
    <property type="match status" value="1"/>
</dbReference>
<dbReference type="InterPro" id="IPR000594">
    <property type="entry name" value="ThiF_NAD_FAD-bd"/>
</dbReference>